<dbReference type="STRING" id="1794912.AXX12_03820"/>
<evidence type="ECO:0000313" key="4">
    <source>
        <dbReference type="Proteomes" id="UP000076268"/>
    </source>
</evidence>
<dbReference type="AlphaFoldDB" id="A0A154BUN7"/>
<dbReference type="EMBL" id="LSGP01000013">
    <property type="protein sequence ID" value="KYZ77617.1"/>
    <property type="molecule type" value="Genomic_DNA"/>
</dbReference>
<gene>
    <name evidence="3" type="ORF">AXX12_03820</name>
</gene>
<accession>A0A154BUN7</accession>
<dbReference type="Proteomes" id="UP000076268">
    <property type="component" value="Unassembled WGS sequence"/>
</dbReference>
<keyword evidence="1" id="KW-0175">Coiled coil</keyword>
<dbReference type="InterPro" id="IPR005646">
    <property type="entry name" value="FapA"/>
</dbReference>
<feature type="domain" description="Flagellar Assembly Protein A N-terminal region" evidence="2">
    <location>
        <begin position="13"/>
        <end position="180"/>
    </location>
</feature>
<dbReference type="InterPro" id="IPR046866">
    <property type="entry name" value="FapA_N"/>
</dbReference>
<organism evidence="3 4">
    <name type="scientific">Anaerosporomusa subterranea</name>
    <dbReference type="NCBI Taxonomy" id="1794912"/>
    <lineage>
        <taxon>Bacteria</taxon>
        <taxon>Bacillati</taxon>
        <taxon>Bacillota</taxon>
        <taxon>Negativicutes</taxon>
        <taxon>Acetonemataceae</taxon>
        <taxon>Anaerosporomusa</taxon>
    </lineage>
</organism>
<evidence type="ECO:0000259" key="2">
    <source>
        <dbReference type="Pfam" id="PF20250"/>
    </source>
</evidence>
<dbReference type="PANTHER" id="PTHR38032">
    <property type="entry name" value="POLYMERASE-RELATED"/>
    <property type="match status" value="1"/>
</dbReference>
<sequence length="459" mass="49972">MIAPQAQLKEPDIQVLVERDRMEAFVIISASTNSRLATVDEVMVKLEAAGIRYGVNQESIKRVCQQPGPKLSVATGQHPKDGQDAQIVYTFNLDKNSKPAENENGSVDYKNINLFTTVSEGDILAEKIPAVPGKPGIDVLGNSIQPKPGRDLPLPIGKNVIAVEGKIIAGISGQVMFINNKVHVVPVIVINGDIDFSSGNIEFTGNVTVKGSVQPGFSIKAGGDIEVQGTVSGGIVEGRNITIRMGIQGMHRGHVKASQNVYAKFIENSNVFADGDVYVSDVILHSRVNAKHKVVVEGRRGIVGGQITAGEEIRSKVAGTQLAIVTELEVGVNPALREEYHNLRKDIHKVENTLDQTQKSLQVMRSVDQGSLTNEKRELLLKLTKAQFQLAGQAETMRNRIIQIEADLDQIRQGRIRIAEGVYPGVKIVVGTNVKSVRETLRFVTFYVDDGELKTSTYN</sequence>
<proteinExistence type="predicted"/>
<dbReference type="InterPro" id="IPR046865">
    <property type="entry name" value="FapA_b_solenoid"/>
</dbReference>
<dbReference type="Pfam" id="PF20250">
    <property type="entry name" value="FapA_N"/>
    <property type="match status" value="1"/>
</dbReference>
<keyword evidence="4" id="KW-1185">Reference proteome</keyword>
<dbReference type="Pfam" id="PF03961">
    <property type="entry name" value="FapA"/>
    <property type="match status" value="1"/>
</dbReference>
<evidence type="ECO:0000313" key="3">
    <source>
        <dbReference type="EMBL" id="KYZ77617.1"/>
    </source>
</evidence>
<protein>
    <recommendedName>
        <fullName evidence="2">Flagellar Assembly Protein A N-terminal region domain-containing protein</fullName>
    </recommendedName>
</protein>
<feature type="coiled-coil region" evidence="1">
    <location>
        <begin position="333"/>
        <end position="360"/>
    </location>
</feature>
<name>A0A154BUN7_ANASB</name>
<dbReference type="GO" id="GO:0000902">
    <property type="term" value="P:cell morphogenesis"/>
    <property type="evidence" value="ECO:0007669"/>
    <property type="project" value="InterPro"/>
</dbReference>
<dbReference type="PANTHER" id="PTHR38032:SF1">
    <property type="entry name" value="RNA-BINDING PROTEIN KHPB N-TERMINAL DOMAIN-CONTAINING PROTEIN"/>
    <property type="match status" value="1"/>
</dbReference>
<evidence type="ECO:0000256" key="1">
    <source>
        <dbReference type="SAM" id="Coils"/>
    </source>
</evidence>
<dbReference type="InterPro" id="IPR036145">
    <property type="entry name" value="MinC_C_sf"/>
</dbReference>
<reference evidence="3 4" key="1">
    <citation type="submission" date="2016-02" db="EMBL/GenBank/DDBJ databases">
        <title>Anaerosporomusa subterraneum gen. nov., sp. nov., a spore-forming obligate anaerobe isolated from saprolite.</title>
        <authorList>
            <person name="Choi J.K."/>
            <person name="Shah M."/>
            <person name="Yee N."/>
        </authorList>
    </citation>
    <scope>NUCLEOTIDE SEQUENCE [LARGE SCALE GENOMIC DNA]</scope>
    <source>
        <strain evidence="3 4">RU4</strain>
    </source>
</reference>
<comment type="caution">
    <text evidence="3">The sequence shown here is derived from an EMBL/GenBank/DDBJ whole genome shotgun (WGS) entry which is preliminary data.</text>
</comment>
<dbReference type="SUPFAM" id="SSF63848">
    <property type="entry name" value="Cell-division inhibitor MinC, C-terminal domain"/>
    <property type="match status" value="1"/>
</dbReference>